<evidence type="ECO:0000256" key="1">
    <source>
        <dbReference type="SAM" id="Phobius"/>
    </source>
</evidence>
<name>A0ABS9KKT3_9BACT</name>
<keyword evidence="1" id="KW-0472">Membrane</keyword>
<keyword evidence="3" id="KW-1185">Reference proteome</keyword>
<reference evidence="2" key="1">
    <citation type="submission" date="2022-01" db="EMBL/GenBank/DDBJ databases">
        <authorList>
            <person name="Jo J.-H."/>
            <person name="Im W.-T."/>
        </authorList>
    </citation>
    <scope>NUCLEOTIDE SEQUENCE</scope>
    <source>
        <strain evidence="2">NA20</strain>
    </source>
</reference>
<evidence type="ECO:0000313" key="2">
    <source>
        <dbReference type="EMBL" id="MCG2612943.1"/>
    </source>
</evidence>
<dbReference type="EMBL" id="JAKLTR010000001">
    <property type="protein sequence ID" value="MCG2612943.1"/>
    <property type="molecule type" value="Genomic_DNA"/>
</dbReference>
<organism evidence="2 3">
    <name type="scientific">Terrimonas ginsenosidimutans</name>
    <dbReference type="NCBI Taxonomy" id="2908004"/>
    <lineage>
        <taxon>Bacteria</taxon>
        <taxon>Pseudomonadati</taxon>
        <taxon>Bacteroidota</taxon>
        <taxon>Chitinophagia</taxon>
        <taxon>Chitinophagales</taxon>
        <taxon>Chitinophagaceae</taxon>
        <taxon>Terrimonas</taxon>
    </lineage>
</organism>
<evidence type="ECO:0000313" key="3">
    <source>
        <dbReference type="Proteomes" id="UP001165367"/>
    </source>
</evidence>
<sequence length="198" mass="22065">MTLSEWQISQVENRIDESNIGIEELRNDLIDHLCCCIEADMNAGLSFDEALRRAWIQVCPNGAKEIETETLFLLHKTIYLMKKITYLSGLFASVFMIIGSLMRFLHWSNSNSVFAIGILSFVFVFLPLFLSIRFRHSASPAEKAGNLAGIAGAVITGAGVSFKMLHYPGADLLITTGICLLTFVLLPFLFYSAYKKAI</sequence>
<dbReference type="Proteomes" id="UP001165367">
    <property type="component" value="Unassembled WGS sequence"/>
</dbReference>
<proteinExistence type="predicted"/>
<feature type="transmembrane region" description="Helical" evidence="1">
    <location>
        <begin position="144"/>
        <end position="166"/>
    </location>
</feature>
<dbReference type="RefSeq" id="WP_237868169.1">
    <property type="nucleotide sequence ID" value="NZ_JAKLTR010000001.1"/>
</dbReference>
<protein>
    <submittedName>
        <fullName evidence="2">Uncharacterized protein</fullName>
    </submittedName>
</protein>
<keyword evidence="1" id="KW-0812">Transmembrane</keyword>
<keyword evidence="1" id="KW-1133">Transmembrane helix</keyword>
<feature type="transmembrane region" description="Helical" evidence="1">
    <location>
        <begin position="84"/>
        <end position="106"/>
    </location>
</feature>
<accession>A0ABS9KKT3</accession>
<feature type="transmembrane region" description="Helical" evidence="1">
    <location>
        <begin position="112"/>
        <end position="132"/>
    </location>
</feature>
<comment type="caution">
    <text evidence="2">The sequence shown here is derived from an EMBL/GenBank/DDBJ whole genome shotgun (WGS) entry which is preliminary data.</text>
</comment>
<feature type="transmembrane region" description="Helical" evidence="1">
    <location>
        <begin position="172"/>
        <end position="194"/>
    </location>
</feature>
<gene>
    <name evidence="2" type="ORF">LZZ85_01585</name>
</gene>